<sequence length="295" mass="32464">PIAVFDCDLLGSVKTDGFAKACPEWFFEGGIQEHNTATVAGALSTQGVVVFFSDFGVFGVDETYNQHRLNDINHTNLKLVCTHNGIDVGQDGKTHQCIDYAGVINNLYGYRIIVPADANQTDRVIRYISVNPGNFFVGVGRSSLPIILSERGDPIFGEGYEFTYGKADLIREGDQATIISAGSFLYRAIQAWEILKERGYSVRVLNISCWSDLDFEAIKQAAETGIVVTYEDHNVRTGLGTIVGSFLMENSLFPRFRKLGIKRYAGSGLPDELLKMEGLDVDSLVNTVIELIENG</sequence>
<evidence type="ECO:0000313" key="3">
    <source>
        <dbReference type="Proteomes" id="UP000267654"/>
    </source>
</evidence>
<dbReference type="CDD" id="cd07033">
    <property type="entry name" value="TPP_PYR_DXS_TK_like"/>
    <property type="match status" value="1"/>
</dbReference>
<evidence type="ECO:0000259" key="1">
    <source>
        <dbReference type="SMART" id="SM00861"/>
    </source>
</evidence>
<dbReference type="InterPro" id="IPR051157">
    <property type="entry name" value="PDH/Transketolase"/>
</dbReference>
<comment type="caution">
    <text evidence="2">The sequence shown here is derived from an EMBL/GenBank/DDBJ whole genome shotgun (WGS) entry which is preliminary data.</text>
</comment>
<dbReference type="SUPFAM" id="SSF52922">
    <property type="entry name" value="TK C-terminal domain-like"/>
    <property type="match status" value="1"/>
</dbReference>
<gene>
    <name evidence="2" type="ORF">DRI96_06185</name>
</gene>
<protein>
    <submittedName>
        <fullName evidence="2">Transketolase</fullName>
    </submittedName>
</protein>
<dbReference type="AlphaFoldDB" id="A0A662DBQ6"/>
<evidence type="ECO:0000313" key="2">
    <source>
        <dbReference type="EMBL" id="RLE11446.1"/>
    </source>
</evidence>
<dbReference type="Pfam" id="PF02780">
    <property type="entry name" value="Transketolase_C"/>
    <property type="match status" value="1"/>
</dbReference>
<organism evidence="2 3">
    <name type="scientific">Aerophobetes bacterium</name>
    <dbReference type="NCBI Taxonomy" id="2030807"/>
    <lineage>
        <taxon>Bacteria</taxon>
        <taxon>Candidatus Aerophobota</taxon>
    </lineage>
</organism>
<reference evidence="2 3" key="1">
    <citation type="submission" date="2018-06" db="EMBL/GenBank/DDBJ databases">
        <title>Extensive metabolic versatility and redundancy in microbially diverse, dynamic hydrothermal sediments.</title>
        <authorList>
            <person name="Dombrowski N."/>
            <person name="Teske A."/>
            <person name="Baker B.J."/>
        </authorList>
    </citation>
    <scope>NUCLEOTIDE SEQUENCE [LARGE SCALE GENOMIC DNA]</scope>
    <source>
        <strain evidence="2">B19_G9</strain>
    </source>
</reference>
<feature type="non-terminal residue" evidence="2">
    <location>
        <position position="1"/>
    </location>
</feature>
<dbReference type="InterPro" id="IPR033248">
    <property type="entry name" value="Transketolase_C"/>
</dbReference>
<dbReference type="SMART" id="SM00861">
    <property type="entry name" value="Transket_pyr"/>
    <property type="match status" value="1"/>
</dbReference>
<dbReference type="InterPro" id="IPR005475">
    <property type="entry name" value="Transketolase-like_Pyr-bd"/>
</dbReference>
<dbReference type="InterPro" id="IPR009014">
    <property type="entry name" value="Transketo_C/PFOR_II"/>
</dbReference>
<dbReference type="Gene3D" id="3.40.50.970">
    <property type="match status" value="1"/>
</dbReference>
<dbReference type="InterPro" id="IPR029061">
    <property type="entry name" value="THDP-binding"/>
</dbReference>
<dbReference type="PANTHER" id="PTHR43825">
    <property type="entry name" value="PYRUVATE DEHYDROGENASE E1 COMPONENT"/>
    <property type="match status" value="1"/>
</dbReference>
<dbReference type="Proteomes" id="UP000267654">
    <property type="component" value="Unassembled WGS sequence"/>
</dbReference>
<dbReference type="Gene3D" id="3.40.50.920">
    <property type="match status" value="1"/>
</dbReference>
<dbReference type="Pfam" id="PF02779">
    <property type="entry name" value="Transket_pyr"/>
    <property type="match status" value="1"/>
</dbReference>
<name>A0A662DBQ6_UNCAE</name>
<dbReference type="SUPFAM" id="SSF52518">
    <property type="entry name" value="Thiamin diphosphate-binding fold (THDP-binding)"/>
    <property type="match status" value="1"/>
</dbReference>
<dbReference type="PANTHER" id="PTHR43825:SF1">
    <property type="entry name" value="TRANSKETOLASE-LIKE PYRIMIDINE-BINDING DOMAIN-CONTAINING PROTEIN"/>
    <property type="match status" value="1"/>
</dbReference>
<proteinExistence type="predicted"/>
<feature type="domain" description="Transketolase-like pyrimidine-binding" evidence="1">
    <location>
        <begin position="1"/>
        <end position="146"/>
    </location>
</feature>
<dbReference type="EMBL" id="QMQB01000244">
    <property type="protein sequence ID" value="RLE11446.1"/>
    <property type="molecule type" value="Genomic_DNA"/>
</dbReference>
<accession>A0A662DBQ6</accession>